<organism evidence="2 3">
    <name type="scientific">Portunus trituberculatus</name>
    <name type="common">Swimming crab</name>
    <name type="synonym">Neptunus trituberculatus</name>
    <dbReference type="NCBI Taxonomy" id="210409"/>
    <lineage>
        <taxon>Eukaryota</taxon>
        <taxon>Metazoa</taxon>
        <taxon>Ecdysozoa</taxon>
        <taxon>Arthropoda</taxon>
        <taxon>Crustacea</taxon>
        <taxon>Multicrustacea</taxon>
        <taxon>Malacostraca</taxon>
        <taxon>Eumalacostraca</taxon>
        <taxon>Eucarida</taxon>
        <taxon>Decapoda</taxon>
        <taxon>Pleocyemata</taxon>
        <taxon>Brachyura</taxon>
        <taxon>Eubrachyura</taxon>
        <taxon>Portunoidea</taxon>
        <taxon>Portunidae</taxon>
        <taxon>Portuninae</taxon>
        <taxon>Portunus</taxon>
    </lineage>
</organism>
<protein>
    <submittedName>
        <fullName evidence="2">Uncharacterized protein</fullName>
    </submittedName>
</protein>
<gene>
    <name evidence="2" type="ORF">E2C01_073489</name>
</gene>
<keyword evidence="1" id="KW-1133">Transmembrane helix</keyword>
<reference evidence="2 3" key="1">
    <citation type="submission" date="2019-05" db="EMBL/GenBank/DDBJ databases">
        <title>Another draft genome of Portunus trituberculatus and its Hox gene families provides insights of decapod evolution.</title>
        <authorList>
            <person name="Jeong J.-H."/>
            <person name="Song I."/>
            <person name="Kim S."/>
            <person name="Choi T."/>
            <person name="Kim D."/>
            <person name="Ryu S."/>
            <person name="Kim W."/>
        </authorList>
    </citation>
    <scope>NUCLEOTIDE SEQUENCE [LARGE SCALE GENOMIC DNA]</scope>
    <source>
        <tissue evidence="2">Muscle</tissue>
    </source>
</reference>
<proteinExistence type="predicted"/>
<comment type="caution">
    <text evidence="2">The sequence shown here is derived from an EMBL/GenBank/DDBJ whole genome shotgun (WGS) entry which is preliminary data.</text>
</comment>
<name>A0A5B7IAP3_PORTR</name>
<dbReference type="EMBL" id="VSRR010049869">
    <property type="protein sequence ID" value="MPC78979.1"/>
    <property type="molecule type" value="Genomic_DNA"/>
</dbReference>
<evidence type="ECO:0000256" key="1">
    <source>
        <dbReference type="SAM" id="Phobius"/>
    </source>
</evidence>
<keyword evidence="1" id="KW-0812">Transmembrane</keyword>
<keyword evidence="3" id="KW-1185">Reference proteome</keyword>
<sequence length="63" mass="6472">MMVVVRWTRVIVLCASGGSDGGEVKHKADSVWCTVVVVVVVAVGSVSAAVHSARGTPLPCISH</sequence>
<evidence type="ECO:0000313" key="3">
    <source>
        <dbReference type="Proteomes" id="UP000324222"/>
    </source>
</evidence>
<accession>A0A5B7IAP3</accession>
<dbReference type="AlphaFoldDB" id="A0A5B7IAP3"/>
<keyword evidence="1" id="KW-0472">Membrane</keyword>
<evidence type="ECO:0000313" key="2">
    <source>
        <dbReference type="EMBL" id="MPC78979.1"/>
    </source>
</evidence>
<dbReference type="Proteomes" id="UP000324222">
    <property type="component" value="Unassembled WGS sequence"/>
</dbReference>
<feature type="transmembrane region" description="Helical" evidence="1">
    <location>
        <begin position="31"/>
        <end position="50"/>
    </location>
</feature>